<sequence length="426" mass="44061">MAQLAIAVAVLSMMIGWGAKVYSEQAVNKSRDEAARLLGNRLGLVGDAGKTYATSFFTAIQMNQDATHNSYTVPAARVRNPTLADFVGLGFLRPEAAADVRLANQVIGIGVQYTVDTTGCTVPNCNVAFQATTTAPLLDEKTGAVDERRIQLAATTASPGNAGSSLPENPTQFVGLGGNAIGPNTTGTAGLIALRNGYDAQGMAELLRRDGTLPMTGDLNLGNHNVTLGGSADFAANITAGGEVRGSNLRATTGDVTADSGNVRGQAIIPNLLVGEGGSCAGYPNGALATNNNGSGMPVSCQGGQWRAVALGGGMTRAADNNIWVTANGAYNTMVVTTSSYFNAADGTHTSYANFNVYVNGAFLGTIQNSTAVQKGGSKGHYWGYDHTTVRQVQFNYPIPAGSQVSVQYAGGAYHRFSQIKVDLSS</sequence>
<protein>
    <recommendedName>
        <fullName evidence="3">Bacterial shufflon protein N-terminal domain-containing protein</fullName>
    </recommendedName>
</protein>
<gene>
    <name evidence="1" type="ORF">BUE93_22100</name>
</gene>
<dbReference type="AlphaFoldDB" id="A0A2S9WYF4"/>
<name>A0A2S9WYF4_9NEIS</name>
<evidence type="ECO:0000313" key="2">
    <source>
        <dbReference type="Proteomes" id="UP000239469"/>
    </source>
</evidence>
<dbReference type="EMBL" id="MTBD01000124">
    <property type="protein sequence ID" value="PRP68495.1"/>
    <property type="molecule type" value="Genomic_DNA"/>
</dbReference>
<reference evidence="1 2" key="1">
    <citation type="submission" date="2017-01" db="EMBL/GenBank/DDBJ databases">
        <title>New insights into the genetic diversity of Chromobacterium isolated from tropical freshwater lake.</title>
        <authorList>
            <person name="Santos A.B."/>
            <person name="Nascimento A.M."/>
            <person name="Da Silva P.C."/>
        </authorList>
    </citation>
    <scope>NUCLEOTIDE SEQUENCE [LARGE SCALE GENOMIC DNA]</scope>
    <source>
        <strain evidence="1 2">56AF</strain>
    </source>
</reference>
<organism evidence="1 2">
    <name type="scientific">Chromobacterium amazonense</name>
    <dbReference type="NCBI Taxonomy" id="1382803"/>
    <lineage>
        <taxon>Bacteria</taxon>
        <taxon>Pseudomonadati</taxon>
        <taxon>Pseudomonadota</taxon>
        <taxon>Betaproteobacteria</taxon>
        <taxon>Neisseriales</taxon>
        <taxon>Chromobacteriaceae</taxon>
        <taxon>Chromobacterium</taxon>
    </lineage>
</organism>
<accession>A0A2S9WYF4</accession>
<evidence type="ECO:0000313" key="1">
    <source>
        <dbReference type="EMBL" id="PRP68495.1"/>
    </source>
</evidence>
<comment type="caution">
    <text evidence="1">The sequence shown here is derived from an EMBL/GenBank/DDBJ whole genome shotgun (WGS) entry which is preliminary data.</text>
</comment>
<dbReference type="Proteomes" id="UP000239469">
    <property type="component" value="Unassembled WGS sequence"/>
</dbReference>
<evidence type="ECO:0008006" key="3">
    <source>
        <dbReference type="Google" id="ProtNLM"/>
    </source>
</evidence>
<proteinExistence type="predicted"/>